<sequence length="568" mass="65590">MHWEYKAVSENLIETKASQWNVSKFLATLLLKKGFLEKEEVDNFLNPSIKKFRNPFDFEMMENVVEKIVTAKNNNQKLFIYGDYDVDGITAAIFLVLAFREIGIDIDYYIPNRMDEGYGLDKKTIDFIHENSGKLVITVDTGVNSHEDVEYARSLGIDVIVTDHHKSVKDEEEDNILFINPKLSDNYKFKYLAGAGVALKVAQGVYSYLNEDFSKLYQFMDVIMIGTVADVVPMFDENRIIISKGLETLKTTKIKGLVYLMKYLKLYNKDISTTDISYFVSPLINSLGRLGNSKLGADFFMKTDDFEIYNIIEEMKKANKQRRELERMIFDEANKMIQQKIDIDKIDLKYIFVASERWHPGVIGVVASRLSVKYNLPVAMISLKDGIAKASCRSIPGVNIFNILKLIEDKLIRFGGHDLAAGFIADEKNLPEIELLFQREIQVHEHNINQPKFLEIDLELPIDKINKNNISDIKKLGPFGLENKHPYFLDRGVKIIDTKFFGIENRHFNGFLLKNGKTYPLVAFDLSSKLHKNSKDMLYDIVYYPEKIINRGEEYYQFRLKDLKSHKI</sequence>
<evidence type="ECO:0000256" key="2">
    <source>
        <dbReference type="ARBA" id="ARBA00019841"/>
    </source>
</evidence>
<evidence type="ECO:0000259" key="8">
    <source>
        <dbReference type="Pfam" id="PF02272"/>
    </source>
</evidence>
<feature type="domain" description="DHHA1" evidence="8">
    <location>
        <begin position="349"/>
        <end position="434"/>
    </location>
</feature>
<dbReference type="PANTHER" id="PTHR30255">
    <property type="entry name" value="SINGLE-STRANDED-DNA-SPECIFIC EXONUCLEASE RECJ"/>
    <property type="match status" value="1"/>
</dbReference>
<dbReference type="NCBIfam" id="TIGR00644">
    <property type="entry name" value="recJ"/>
    <property type="match status" value="1"/>
</dbReference>
<keyword evidence="11" id="KW-1185">Reference proteome</keyword>
<dbReference type="SUPFAM" id="SSF64182">
    <property type="entry name" value="DHH phosphoesterases"/>
    <property type="match status" value="1"/>
</dbReference>
<organism evidence="10 11">
    <name type="scientific">Candidatus Cetobacterium colombiensis</name>
    <dbReference type="NCBI Taxonomy" id="3073100"/>
    <lineage>
        <taxon>Bacteria</taxon>
        <taxon>Fusobacteriati</taxon>
        <taxon>Fusobacteriota</taxon>
        <taxon>Fusobacteriia</taxon>
        <taxon>Fusobacteriales</taxon>
        <taxon>Fusobacteriaceae</taxon>
        <taxon>Cetobacterium</taxon>
    </lineage>
</organism>
<evidence type="ECO:0000313" key="10">
    <source>
        <dbReference type="EMBL" id="MDX8335482.1"/>
    </source>
</evidence>
<dbReference type="Pfam" id="PF01368">
    <property type="entry name" value="DHH"/>
    <property type="match status" value="1"/>
</dbReference>
<feature type="domain" description="RecJ OB" evidence="9">
    <location>
        <begin position="456"/>
        <end position="562"/>
    </location>
</feature>
<dbReference type="Pfam" id="PF02272">
    <property type="entry name" value="DHHA1"/>
    <property type="match status" value="1"/>
</dbReference>
<dbReference type="Pfam" id="PF17768">
    <property type="entry name" value="RecJ_OB"/>
    <property type="match status" value="1"/>
</dbReference>
<dbReference type="InterPro" id="IPR003156">
    <property type="entry name" value="DHHA1_dom"/>
</dbReference>
<dbReference type="Proteomes" id="UP001279681">
    <property type="component" value="Unassembled WGS sequence"/>
</dbReference>
<dbReference type="InterPro" id="IPR001667">
    <property type="entry name" value="DDH_dom"/>
</dbReference>
<dbReference type="Gene3D" id="3.90.1640.30">
    <property type="match status" value="1"/>
</dbReference>
<evidence type="ECO:0000256" key="3">
    <source>
        <dbReference type="ARBA" id="ARBA00022722"/>
    </source>
</evidence>
<feature type="coiled-coil region" evidence="6">
    <location>
        <begin position="308"/>
        <end position="335"/>
    </location>
</feature>
<dbReference type="InterPro" id="IPR004610">
    <property type="entry name" value="RecJ"/>
</dbReference>
<dbReference type="Gene3D" id="3.10.310.30">
    <property type="match status" value="1"/>
</dbReference>
<keyword evidence="4" id="KW-0378">Hydrolase</keyword>
<dbReference type="GO" id="GO:0004527">
    <property type="term" value="F:exonuclease activity"/>
    <property type="evidence" value="ECO:0007669"/>
    <property type="project" value="UniProtKB-KW"/>
</dbReference>
<evidence type="ECO:0000256" key="5">
    <source>
        <dbReference type="ARBA" id="ARBA00022839"/>
    </source>
</evidence>
<evidence type="ECO:0000256" key="6">
    <source>
        <dbReference type="SAM" id="Coils"/>
    </source>
</evidence>
<dbReference type="EMBL" id="JAVIKH010000002">
    <property type="protein sequence ID" value="MDX8335482.1"/>
    <property type="molecule type" value="Genomic_DNA"/>
</dbReference>
<keyword evidence="6" id="KW-0175">Coiled coil</keyword>
<comment type="caution">
    <text evidence="10">The sequence shown here is derived from an EMBL/GenBank/DDBJ whole genome shotgun (WGS) entry which is preliminary data.</text>
</comment>
<evidence type="ECO:0000259" key="9">
    <source>
        <dbReference type="Pfam" id="PF17768"/>
    </source>
</evidence>
<dbReference type="InterPro" id="IPR038763">
    <property type="entry name" value="DHH_sf"/>
</dbReference>
<keyword evidence="3" id="KW-0540">Nuclease</keyword>
<evidence type="ECO:0000256" key="1">
    <source>
        <dbReference type="ARBA" id="ARBA00005915"/>
    </source>
</evidence>
<feature type="domain" description="DDH" evidence="7">
    <location>
        <begin position="77"/>
        <end position="227"/>
    </location>
</feature>
<keyword evidence="5 10" id="KW-0269">Exonuclease</keyword>
<evidence type="ECO:0000256" key="4">
    <source>
        <dbReference type="ARBA" id="ARBA00022801"/>
    </source>
</evidence>
<evidence type="ECO:0000313" key="11">
    <source>
        <dbReference type="Proteomes" id="UP001279681"/>
    </source>
</evidence>
<dbReference type="PANTHER" id="PTHR30255:SF2">
    <property type="entry name" value="SINGLE-STRANDED-DNA-SPECIFIC EXONUCLEASE RECJ"/>
    <property type="match status" value="1"/>
</dbReference>
<name>A0ABU4W8V4_9FUSO</name>
<dbReference type="RefSeq" id="WP_320312882.1">
    <property type="nucleotide sequence ID" value="NZ_JAVIKH010000002.1"/>
</dbReference>
<proteinExistence type="inferred from homology"/>
<dbReference type="InterPro" id="IPR041122">
    <property type="entry name" value="RecJ_OB"/>
</dbReference>
<reference evidence="11" key="1">
    <citation type="submission" date="2023-07" db="EMBL/GenBank/DDBJ databases">
        <authorList>
            <person name="Colorado M.A."/>
            <person name="Villamil L.M."/>
            <person name="Melo J.F."/>
            <person name="Rodriguez J.A."/>
            <person name="Ruiz R.Y."/>
        </authorList>
    </citation>
    <scope>NUCLEOTIDE SEQUENCE [LARGE SCALE GENOMIC DNA]</scope>
    <source>
        <strain evidence="11">C33</strain>
    </source>
</reference>
<gene>
    <name evidence="10" type="primary">recJ</name>
    <name evidence="10" type="ORF">RFV38_03040</name>
</gene>
<accession>A0ABU4W8V4</accession>
<comment type="similarity">
    <text evidence="1">Belongs to the RecJ family.</text>
</comment>
<dbReference type="InterPro" id="IPR051673">
    <property type="entry name" value="SSDNA_exonuclease_RecJ"/>
</dbReference>
<protein>
    <recommendedName>
        <fullName evidence="2">Single-stranded-DNA-specific exonuclease RecJ</fullName>
    </recommendedName>
</protein>
<evidence type="ECO:0000259" key="7">
    <source>
        <dbReference type="Pfam" id="PF01368"/>
    </source>
</evidence>